<feature type="compositionally biased region" description="Basic and acidic residues" evidence="1">
    <location>
        <begin position="371"/>
        <end position="380"/>
    </location>
</feature>
<feature type="region of interest" description="Disordered" evidence="1">
    <location>
        <begin position="360"/>
        <end position="380"/>
    </location>
</feature>
<name>A0A6A6XKP9_9PLEO</name>
<dbReference type="EMBL" id="MU001814">
    <property type="protein sequence ID" value="KAF2797126.1"/>
    <property type="molecule type" value="Genomic_DNA"/>
</dbReference>
<dbReference type="Proteomes" id="UP000799757">
    <property type="component" value="Unassembled WGS sequence"/>
</dbReference>
<evidence type="ECO:0000256" key="1">
    <source>
        <dbReference type="SAM" id="MobiDB-lite"/>
    </source>
</evidence>
<proteinExistence type="predicted"/>
<protein>
    <submittedName>
        <fullName evidence="2">Uncharacterized protein</fullName>
    </submittedName>
</protein>
<evidence type="ECO:0000313" key="2">
    <source>
        <dbReference type="EMBL" id="KAF2797126.1"/>
    </source>
</evidence>
<keyword evidence="3" id="KW-1185">Reference proteome</keyword>
<sequence length="391" mass="42837">MPTLQHTLLTTLIGLNTPTSPPLSHNNLLSRPAYVKPAVAIVVRRSVAGLSCRLASRCWLTPLYPGAHGYGVGVVAIRNRLGHEGGHIVAAFIHLLTVVGWDIGTSRCQRPQMILWGSVPILSSLSRSCDDSQCGRRRRDNNEQTVRIGLCCRMLYSDVKRVVCPEAISGKRVGRTPGILVGAVGGRQSPSEGGAVCYRAINTNLSPGDHGIACLSPSGSDLLLPIENAPMVGIVVGGVTQVEDEIDPAGATLKARPRRRLLLHVHRLPRKRPFRMPAPQSKLWCCSCFRFQRTGSESRERGVARLGQAYAEEIGDRRSGECRKNHRGLLVPVVVLRHSKSRDKKETSLSTTAILTWEESAPPRAAATTIQEDHRPERSAPACERSRWRCY</sequence>
<reference evidence="2" key="1">
    <citation type="journal article" date="2020" name="Stud. Mycol.">
        <title>101 Dothideomycetes genomes: a test case for predicting lifestyles and emergence of pathogens.</title>
        <authorList>
            <person name="Haridas S."/>
            <person name="Albert R."/>
            <person name="Binder M."/>
            <person name="Bloem J."/>
            <person name="Labutti K."/>
            <person name="Salamov A."/>
            <person name="Andreopoulos B."/>
            <person name="Baker S."/>
            <person name="Barry K."/>
            <person name="Bills G."/>
            <person name="Bluhm B."/>
            <person name="Cannon C."/>
            <person name="Castanera R."/>
            <person name="Culley D."/>
            <person name="Daum C."/>
            <person name="Ezra D."/>
            <person name="Gonzalez J."/>
            <person name="Henrissat B."/>
            <person name="Kuo A."/>
            <person name="Liang C."/>
            <person name="Lipzen A."/>
            <person name="Lutzoni F."/>
            <person name="Magnuson J."/>
            <person name="Mondo S."/>
            <person name="Nolan M."/>
            <person name="Ohm R."/>
            <person name="Pangilinan J."/>
            <person name="Park H.-J."/>
            <person name="Ramirez L."/>
            <person name="Alfaro M."/>
            <person name="Sun H."/>
            <person name="Tritt A."/>
            <person name="Yoshinaga Y."/>
            <person name="Zwiers L.-H."/>
            <person name="Turgeon B."/>
            <person name="Goodwin S."/>
            <person name="Spatafora J."/>
            <person name="Crous P."/>
            <person name="Grigoriev I."/>
        </authorList>
    </citation>
    <scope>NUCLEOTIDE SEQUENCE</scope>
    <source>
        <strain evidence="2">CBS 109.77</strain>
    </source>
</reference>
<gene>
    <name evidence="2" type="ORF">K505DRAFT_334592</name>
</gene>
<evidence type="ECO:0000313" key="3">
    <source>
        <dbReference type="Proteomes" id="UP000799757"/>
    </source>
</evidence>
<organism evidence="2 3">
    <name type="scientific">Melanomma pulvis-pyrius CBS 109.77</name>
    <dbReference type="NCBI Taxonomy" id="1314802"/>
    <lineage>
        <taxon>Eukaryota</taxon>
        <taxon>Fungi</taxon>
        <taxon>Dikarya</taxon>
        <taxon>Ascomycota</taxon>
        <taxon>Pezizomycotina</taxon>
        <taxon>Dothideomycetes</taxon>
        <taxon>Pleosporomycetidae</taxon>
        <taxon>Pleosporales</taxon>
        <taxon>Melanommataceae</taxon>
        <taxon>Melanomma</taxon>
    </lineage>
</organism>
<accession>A0A6A6XKP9</accession>
<dbReference type="AlphaFoldDB" id="A0A6A6XKP9"/>